<evidence type="ECO:0000256" key="3">
    <source>
        <dbReference type="ARBA" id="ARBA00022490"/>
    </source>
</evidence>
<comment type="catalytic activity">
    <reaction evidence="6">
        <text>Hydrolysis of (1-&gt;6)-alpha-D-glucosidic linkages in some oligosaccharides produced from starch and glycogen by alpha-amylase, and in isomaltose.</text>
        <dbReference type="EC" id="3.2.1.10"/>
    </reaction>
</comment>
<dbReference type="EC" id="3.2.1.10" evidence="7"/>
<comment type="similarity">
    <text evidence="2">Belongs to the glycosyl hydrolase 13 family.</text>
</comment>
<dbReference type="GO" id="GO:0005737">
    <property type="term" value="C:cytoplasm"/>
    <property type="evidence" value="ECO:0007669"/>
    <property type="project" value="UniProtKB-SubCell"/>
</dbReference>
<keyword evidence="4" id="KW-0378">Hydrolase</keyword>
<dbReference type="InterPro" id="IPR013780">
    <property type="entry name" value="Glyco_hydro_b"/>
</dbReference>
<dbReference type="InterPro" id="IPR017853">
    <property type="entry name" value="GH"/>
</dbReference>
<dbReference type="InterPro" id="IPR006047">
    <property type="entry name" value="GH13_cat_dom"/>
</dbReference>
<evidence type="ECO:0000313" key="10">
    <source>
        <dbReference type="Proteomes" id="UP000002154"/>
    </source>
</evidence>
<dbReference type="KEGG" id="bwe:BcerKBAB4_3843"/>
<comment type="subcellular location">
    <subcellularLocation>
        <location evidence="1">Cytoplasm</location>
    </subcellularLocation>
</comment>
<dbReference type="PANTHER" id="PTHR10357">
    <property type="entry name" value="ALPHA-AMYLASE FAMILY MEMBER"/>
    <property type="match status" value="1"/>
</dbReference>
<dbReference type="RefSeq" id="WP_012261630.1">
    <property type="nucleotide sequence ID" value="NC_010184.1"/>
</dbReference>
<dbReference type="InterPro" id="IPR045857">
    <property type="entry name" value="O16G_dom_2"/>
</dbReference>
<feature type="domain" description="Glycosyl hydrolase family 13 catalytic" evidence="8">
    <location>
        <begin position="13"/>
        <end position="419"/>
    </location>
</feature>
<dbReference type="SMART" id="SM00642">
    <property type="entry name" value="Aamy"/>
    <property type="match status" value="1"/>
</dbReference>
<dbReference type="CAZy" id="GH13">
    <property type="family name" value="Glycoside Hydrolase Family 13"/>
</dbReference>
<dbReference type="NCBIfam" id="NF008183">
    <property type="entry name" value="PRK10933.1"/>
    <property type="match status" value="1"/>
</dbReference>
<dbReference type="SUPFAM" id="SSF51445">
    <property type="entry name" value="(Trans)glycosidases"/>
    <property type="match status" value="1"/>
</dbReference>
<evidence type="ECO:0000256" key="4">
    <source>
        <dbReference type="ARBA" id="ARBA00022801"/>
    </source>
</evidence>
<name>A9VFB8_BACMK</name>
<dbReference type="Gene3D" id="3.20.20.80">
    <property type="entry name" value="Glycosidases"/>
    <property type="match status" value="1"/>
</dbReference>
<dbReference type="GO" id="GO:0004556">
    <property type="term" value="F:alpha-amylase activity"/>
    <property type="evidence" value="ECO:0007669"/>
    <property type="project" value="TreeGrafter"/>
</dbReference>
<sequence>MGKQWWKESVVYQIYPRSFMDSNGDGIGDLRGILTKLDYLKELGIDVIWLSPVYESPNDDNGYDISDYCKIMNEFGTMEDWDELLHEMHKRNMKLMMDLVVNHTSDEHNWFIESCKSKDNKYRDYYIWRPGKEGKEPNNWGAAFSGSAWQYDEMTDEYYLHLFSKKQPDLNWDNEKVRQDVYDMMKFWLEKGIDGFRMDVINFISKEDGLPAVETDEEGYVSGHKHFMNGPNIHKYLHEMNEDVLSQYDIMTVGEMPGVTTEEAKLYTGEARKELQMVFQFEHMDLDSGEGGKWDVKPCSLLTLKQNLTKWQKALEQTGWNSLYWNNHDQPRVVSRFGNDGAYHTESAKMLATVLHMMKGTPYIYQGEEIGMTNVRFESIDEYRDIETLNMYKEKVIERGEDIDKVMQSIYIKGRDNARTPMQWDDREHAGFTTGEPWIAVNPNYKEINVKQAIQDEESIFYYYKKLIELRKNNEIVVYGTYDLILENNPSIFAYVRTYGEEKLLVIANFTADECVFELPEDIIYSEAELLIHNYDVENVLIENITLRPYEAMVFKLK</sequence>
<dbReference type="PANTHER" id="PTHR10357:SF184">
    <property type="entry name" value="OLIGO-1,6-GLUCOSIDASE 1"/>
    <property type="match status" value="1"/>
</dbReference>
<dbReference type="HOGENOM" id="CLU_006462_1_2_9"/>
<gene>
    <name evidence="9" type="ordered locus">BcerKBAB4_3843</name>
</gene>
<evidence type="ECO:0000313" key="9">
    <source>
        <dbReference type="EMBL" id="ABY45012.1"/>
    </source>
</evidence>
<dbReference type="Proteomes" id="UP000002154">
    <property type="component" value="Chromosome"/>
</dbReference>
<keyword evidence="3" id="KW-0963">Cytoplasm</keyword>
<dbReference type="Pfam" id="PF23915">
    <property type="entry name" value="SusG_C"/>
    <property type="match status" value="1"/>
</dbReference>
<evidence type="ECO:0000259" key="8">
    <source>
        <dbReference type="SMART" id="SM00642"/>
    </source>
</evidence>
<keyword evidence="5" id="KW-0326">Glycosidase</keyword>
<accession>A9VFB8</accession>
<evidence type="ECO:0000256" key="2">
    <source>
        <dbReference type="ARBA" id="ARBA00008061"/>
    </source>
</evidence>
<dbReference type="FunFam" id="3.20.20.80:FF:000014">
    <property type="entry name" value="Alpha,alpha-phosphotrehalase"/>
    <property type="match status" value="1"/>
</dbReference>
<dbReference type="Pfam" id="PF00128">
    <property type="entry name" value="Alpha-amylase"/>
    <property type="match status" value="1"/>
</dbReference>
<protein>
    <recommendedName>
        <fullName evidence="7">oligo-1,6-glucosidase</fullName>
        <ecNumber evidence="7">3.2.1.10</ecNumber>
    </recommendedName>
</protein>
<dbReference type="EMBL" id="CP000903">
    <property type="protein sequence ID" value="ABY45012.1"/>
    <property type="molecule type" value="Genomic_DNA"/>
</dbReference>
<proteinExistence type="inferred from homology"/>
<dbReference type="GO" id="GO:0009313">
    <property type="term" value="P:oligosaccharide catabolic process"/>
    <property type="evidence" value="ECO:0007669"/>
    <property type="project" value="TreeGrafter"/>
</dbReference>
<dbReference type="InterPro" id="IPR056300">
    <property type="entry name" value="SusG-like_C"/>
</dbReference>
<organism evidence="9 10">
    <name type="scientific">Bacillus mycoides (strain KBAB4)</name>
    <name type="common">Bacillus weihenstephanensis</name>
    <dbReference type="NCBI Taxonomy" id="315730"/>
    <lineage>
        <taxon>Bacteria</taxon>
        <taxon>Bacillati</taxon>
        <taxon>Bacillota</taxon>
        <taxon>Bacilli</taxon>
        <taxon>Bacillales</taxon>
        <taxon>Bacillaceae</taxon>
        <taxon>Bacillus</taxon>
        <taxon>Bacillus cereus group</taxon>
    </lineage>
</organism>
<dbReference type="AlphaFoldDB" id="A9VFB8"/>
<evidence type="ECO:0000256" key="7">
    <source>
        <dbReference type="ARBA" id="ARBA00038939"/>
    </source>
</evidence>
<dbReference type="FunFam" id="3.20.20.80:FF:000064">
    <property type="entry name" value="Oligo-1,6-glucosidase"/>
    <property type="match status" value="1"/>
</dbReference>
<dbReference type="FunFam" id="3.90.400.10:FF:000002">
    <property type="entry name" value="Sucrose isomerase"/>
    <property type="match status" value="1"/>
</dbReference>
<dbReference type="Gene3D" id="3.90.400.10">
    <property type="entry name" value="Oligo-1,6-glucosidase, Domain 2"/>
    <property type="match status" value="1"/>
</dbReference>
<dbReference type="Gene3D" id="2.60.40.1180">
    <property type="entry name" value="Golgi alpha-mannosidase II"/>
    <property type="match status" value="1"/>
</dbReference>
<dbReference type="SUPFAM" id="SSF51011">
    <property type="entry name" value="Glycosyl hydrolase domain"/>
    <property type="match status" value="1"/>
</dbReference>
<dbReference type="eggNOG" id="COG0366">
    <property type="taxonomic scope" value="Bacteria"/>
</dbReference>
<evidence type="ECO:0000256" key="6">
    <source>
        <dbReference type="ARBA" id="ARBA00036217"/>
    </source>
</evidence>
<evidence type="ECO:0000256" key="1">
    <source>
        <dbReference type="ARBA" id="ARBA00004496"/>
    </source>
</evidence>
<dbReference type="CDD" id="cd11333">
    <property type="entry name" value="AmyAc_SI_OligoGlu_DGase"/>
    <property type="match status" value="1"/>
</dbReference>
<reference evidence="9 10" key="1">
    <citation type="journal article" date="2008" name="Chem. Biol. Interact.">
        <title>Extending the Bacillus cereus group genomics to putative food-borne pathogens of different toxicity.</title>
        <authorList>
            <person name="Lapidus A."/>
            <person name="Goltsman E."/>
            <person name="Auger S."/>
            <person name="Galleron N."/>
            <person name="Segurens B."/>
            <person name="Dossat C."/>
            <person name="Land M.L."/>
            <person name="Broussolle V."/>
            <person name="Brillard J."/>
            <person name="Guinebretiere M.H."/>
            <person name="Sanchis V."/>
            <person name="Nguen-The C."/>
            <person name="Lereclus D."/>
            <person name="Richardson P."/>
            <person name="Wincker P."/>
            <person name="Weissenbach J."/>
            <person name="Ehrlich S.D."/>
            <person name="Sorokin A."/>
        </authorList>
    </citation>
    <scope>NUCLEOTIDE SEQUENCE [LARGE SCALE GENOMIC DNA]</scope>
    <source>
        <strain evidence="9 10">KBAB4</strain>
    </source>
</reference>
<evidence type="ECO:0000256" key="5">
    <source>
        <dbReference type="ARBA" id="ARBA00023295"/>
    </source>
</evidence>
<dbReference type="GO" id="GO:0004574">
    <property type="term" value="F:oligo-1,6-glucosidase activity"/>
    <property type="evidence" value="ECO:0007669"/>
    <property type="project" value="UniProtKB-EC"/>
</dbReference>
<dbReference type="FunFam" id="2.60.40.1180:FF:000007">
    <property type="entry name" value="Sucrose isomerase"/>
    <property type="match status" value="1"/>
</dbReference>